<proteinExistence type="predicted"/>
<dbReference type="AlphaFoldDB" id="A0A4Y2JMN9"/>
<name>A0A4Y2JMN9_ARAVE</name>
<sequence>MLSAFLLLCQEIIALLLPPPSLINSLPQLLAVKHNEIPLGLRWLALGCANFQFIDIILIHLQSHNLGQRHDVVDCRLHRQCLKSLKVTFENALQQGRHVYRDCGTTAPPTFFSAWIKLLIYLVLLVISKSINKINF</sequence>
<evidence type="ECO:0000313" key="1">
    <source>
        <dbReference type="EMBL" id="GBM91217.1"/>
    </source>
</evidence>
<gene>
    <name evidence="1" type="ORF">AVEN_211509_1</name>
</gene>
<evidence type="ECO:0000313" key="2">
    <source>
        <dbReference type="Proteomes" id="UP000499080"/>
    </source>
</evidence>
<accession>A0A4Y2JMN9</accession>
<keyword evidence="2" id="KW-1185">Reference proteome</keyword>
<dbReference type="EMBL" id="BGPR01003684">
    <property type="protein sequence ID" value="GBM91217.1"/>
    <property type="molecule type" value="Genomic_DNA"/>
</dbReference>
<dbReference type="Proteomes" id="UP000499080">
    <property type="component" value="Unassembled WGS sequence"/>
</dbReference>
<comment type="caution">
    <text evidence="1">The sequence shown here is derived from an EMBL/GenBank/DDBJ whole genome shotgun (WGS) entry which is preliminary data.</text>
</comment>
<reference evidence="1 2" key="1">
    <citation type="journal article" date="2019" name="Sci. Rep.">
        <title>Orb-weaving spider Araneus ventricosus genome elucidates the spidroin gene catalogue.</title>
        <authorList>
            <person name="Kono N."/>
            <person name="Nakamura H."/>
            <person name="Ohtoshi R."/>
            <person name="Moran D.A.P."/>
            <person name="Shinohara A."/>
            <person name="Yoshida Y."/>
            <person name="Fujiwara M."/>
            <person name="Mori M."/>
            <person name="Tomita M."/>
            <person name="Arakawa K."/>
        </authorList>
    </citation>
    <scope>NUCLEOTIDE SEQUENCE [LARGE SCALE GENOMIC DNA]</scope>
</reference>
<organism evidence="1 2">
    <name type="scientific">Araneus ventricosus</name>
    <name type="common">Orbweaver spider</name>
    <name type="synonym">Epeira ventricosa</name>
    <dbReference type="NCBI Taxonomy" id="182803"/>
    <lineage>
        <taxon>Eukaryota</taxon>
        <taxon>Metazoa</taxon>
        <taxon>Ecdysozoa</taxon>
        <taxon>Arthropoda</taxon>
        <taxon>Chelicerata</taxon>
        <taxon>Arachnida</taxon>
        <taxon>Araneae</taxon>
        <taxon>Araneomorphae</taxon>
        <taxon>Entelegynae</taxon>
        <taxon>Araneoidea</taxon>
        <taxon>Araneidae</taxon>
        <taxon>Araneus</taxon>
    </lineage>
</organism>
<protein>
    <submittedName>
        <fullName evidence="1">Uncharacterized protein</fullName>
    </submittedName>
</protein>